<evidence type="ECO:0000256" key="2">
    <source>
        <dbReference type="HAMAP-Rule" id="MF_01539"/>
    </source>
</evidence>
<dbReference type="GO" id="GO:0006400">
    <property type="term" value="P:tRNA modification"/>
    <property type="evidence" value="ECO:0007669"/>
    <property type="project" value="UniProtKB-UniRule"/>
</dbReference>
<keyword evidence="1 2" id="KW-0819">tRNA processing</keyword>
<dbReference type="Proteomes" id="UP000240974">
    <property type="component" value="Unassembled WGS sequence"/>
</dbReference>
<dbReference type="GO" id="GO:0005524">
    <property type="term" value="F:ATP binding"/>
    <property type="evidence" value="ECO:0007669"/>
    <property type="project" value="UniProtKB-KW"/>
</dbReference>
<dbReference type="PANTHER" id="PTHR37825:SF1">
    <property type="entry name" value="TRNA(MET) CYTIDINE ACETATE LIGASE"/>
    <property type="match status" value="1"/>
</dbReference>
<dbReference type="GO" id="GO:0016740">
    <property type="term" value="F:transferase activity"/>
    <property type="evidence" value="ECO:0007669"/>
    <property type="project" value="UniProtKB-KW"/>
</dbReference>
<dbReference type="HAMAP" id="MF_01539">
    <property type="entry name" value="TmcAL"/>
    <property type="match status" value="1"/>
</dbReference>
<name>A0A2T3FM30_9FIRM</name>
<keyword evidence="2" id="KW-0820">tRNA-binding</keyword>
<comment type="subcellular location">
    <subcellularLocation>
        <location evidence="2">Cytoplasm</location>
    </subcellularLocation>
</comment>
<dbReference type="NCBIfam" id="NF010191">
    <property type="entry name" value="PRK13670.1"/>
    <property type="match status" value="1"/>
</dbReference>
<accession>A0A2T3FM30</accession>
<sequence>MKILGIIVEYNPFHTGHLYHLQKAKEMVKPDLTIAIMSGNYVQRGEVAIIDKFKRSELAIKYGVDLVIELPFAYVNQSADYFCKGAIDLLYHIGITDLVFGSECGDIHLFKEIASAIKNNPADYDQYVKNAMKQGLRYPDACNQALSLLLNKSIQTPNDLLGLGYVKEVINHDYPICLHCIQRSNDYHDTSLTKIASATALRKALKEKQDVHDYLLDMSYYDHLYDQSNFFDYLKYQIIIQDIHHLKKIHLVDEGIENLLKKVIFDTNSYEELVNSLTSKRYTKTRIQRMLLHILMNNTKDEIKNCFPIDYILVLKMNQKGQKYLKTIKKTCSYHIITNLSSYKHPALDLEIKSSKLLSLIDHQMIKKEFQNIPVIELSKR</sequence>
<reference evidence="3 4" key="1">
    <citation type="journal article" date="2019" name="Int. J. Syst. Evol. Microbiol.">
        <title>Faecalibacillus intestinalis gen. nov., sp. nov. and Faecalibacillus faecis sp. nov., isolated from human faeces.</title>
        <authorList>
            <person name="Seo B."/>
            <person name="Jeon K."/>
            <person name="Baek I."/>
            <person name="Lee Y.M."/>
            <person name="Baek K."/>
            <person name="Ko G."/>
        </authorList>
    </citation>
    <scope>NUCLEOTIDE SEQUENCE [LARGE SCALE GENOMIC DNA]</scope>
    <source>
        <strain evidence="3 4">SNUG30099</strain>
    </source>
</reference>
<keyword evidence="3" id="KW-0808">Transferase</keyword>
<dbReference type="InterPro" id="IPR008513">
    <property type="entry name" value="tRNA(Met)_cyd_acetate_ligase"/>
</dbReference>
<feature type="binding site" evidence="2">
    <location>
        <position position="183"/>
    </location>
    <ligand>
        <name>ATP</name>
        <dbReference type="ChEBI" id="CHEBI:30616"/>
    </ligand>
</feature>
<gene>
    <name evidence="2" type="primary">tmcAL</name>
    <name evidence="3" type="ORF">C7U54_13140</name>
</gene>
<feature type="binding site" evidence="2">
    <location>
        <position position="101"/>
    </location>
    <ligand>
        <name>ATP</name>
        <dbReference type="ChEBI" id="CHEBI:30616"/>
    </ligand>
</feature>
<evidence type="ECO:0000313" key="4">
    <source>
        <dbReference type="Proteomes" id="UP000240974"/>
    </source>
</evidence>
<dbReference type="NCBIfam" id="NF010192">
    <property type="entry name" value="PRK13671.1"/>
    <property type="match status" value="1"/>
</dbReference>
<comment type="function">
    <text evidence="2">Catalyzes the formation of N(4)-acetylcytidine (ac(4)C) at the wobble position of elongator tRNA(Met), using acetate and ATP as substrates. First activates an acetate ion to form acetyladenylate (Ac-AMP) and then transfers the acetyl group to tRNA to form ac(4)C34.</text>
</comment>
<comment type="caution">
    <text evidence="3">The sequence shown here is derived from an EMBL/GenBank/DDBJ whole genome shotgun (WGS) entry which is preliminary data.</text>
</comment>
<dbReference type="GO" id="GO:0005737">
    <property type="term" value="C:cytoplasm"/>
    <property type="evidence" value="ECO:0007669"/>
    <property type="project" value="UniProtKB-SubCell"/>
</dbReference>
<dbReference type="InterPro" id="IPR014729">
    <property type="entry name" value="Rossmann-like_a/b/a_fold"/>
</dbReference>
<dbReference type="GO" id="GO:0016879">
    <property type="term" value="F:ligase activity, forming carbon-nitrogen bonds"/>
    <property type="evidence" value="ECO:0007669"/>
    <property type="project" value="UniProtKB-UniRule"/>
</dbReference>
<feature type="binding site" evidence="2">
    <location>
        <position position="158"/>
    </location>
    <ligand>
        <name>ATP</name>
        <dbReference type="ChEBI" id="CHEBI:30616"/>
    </ligand>
</feature>
<keyword evidence="2" id="KW-0547">Nucleotide-binding</keyword>
<dbReference type="Pfam" id="PF05636">
    <property type="entry name" value="HIGH_NTase1"/>
    <property type="match status" value="1"/>
</dbReference>
<protein>
    <recommendedName>
        <fullName evidence="2">tRNA(Met) cytidine acetate ligase</fullName>
        <ecNumber evidence="2">6.3.4.-</ecNumber>
    </recommendedName>
</protein>
<comment type="catalytic activity">
    <reaction evidence="2">
        <text>cytidine(34) in elongator tRNA(Met) + acetate + ATP = N(4)-acetylcytidine(34) in elongator tRNA(Met) + AMP + diphosphate</text>
        <dbReference type="Rhea" id="RHEA:58144"/>
        <dbReference type="Rhea" id="RHEA-COMP:10693"/>
        <dbReference type="Rhea" id="RHEA-COMP:10694"/>
        <dbReference type="ChEBI" id="CHEBI:30089"/>
        <dbReference type="ChEBI" id="CHEBI:30616"/>
        <dbReference type="ChEBI" id="CHEBI:33019"/>
        <dbReference type="ChEBI" id="CHEBI:74900"/>
        <dbReference type="ChEBI" id="CHEBI:82748"/>
        <dbReference type="ChEBI" id="CHEBI:456215"/>
    </reaction>
</comment>
<dbReference type="RefSeq" id="WP_107030603.1">
    <property type="nucleotide sequence ID" value="NZ_JAQEDG010000004.1"/>
</dbReference>
<organism evidence="3 4">
    <name type="scientific">Faecalibacillus intestinalis</name>
    <dbReference type="NCBI Taxonomy" id="1982626"/>
    <lineage>
        <taxon>Bacteria</taxon>
        <taxon>Bacillati</taxon>
        <taxon>Bacillota</taxon>
        <taxon>Erysipelotrichia</taxon>
        <taxon>Erysipelotrichales</taxon>
        <taxon>Coprobacillaceae</taxon>
        <taxon>Faecalibacillus</taxon>
    </lineage>
</organism>
<dbReference type="SUPFAM" id="SSF52374">
    <property type="entry name" value="Nucleotidylyl transferase"/>
    <property type="match status" value="1"/>
</dbReference>
<keyword evidence="2" id="KW-0963">Cytoplasm</keyword>
<keyword evidence="2" id="KW-0436">Ligase</keyword>
<evidence type="ECO:0000313" key="3">
    <source>
        <dbReference type="EMBL" id="PST36338.1"/>
    </source>
</evidence>
<comment type="similarity">
    <text evidence="2">Belongs to the TmcAL family.</text>
</comment>
<dbReference type="Gene3D" id="3.40.50.620">
    <property type="entry name" value="HUPs"/>
    <property type="match status" value="1"/>
</dbReference>
<dbReference type="PANTHER" id="PTHR37825">
    <property type="entry name" value="TRNA(MET) CYTIDINE ACETATE LIGASE"/>
    <property type="match status" value="1"/>
</dbReference>
<proteinExistence type="inferred from homology"/>
<keyword evidence="2" id="KW-0694">RNA-binding</keyword>
<feature type="binding site" evidence="2">
    <location>
        <begin position="7"/>
        <end position="20"/>
    </location>
    <ligand>
        <name>ATP</name>
        <dbReference type="ChEBI" id="CHEBI:30616"/>
    </ligand>
</feature>
<dbReference type="EC" id="6.3.4.-" evidence="2"/>
<dbReference type="AlphaFoldDB" id="A0A2T3FM30"/>
<comment type="caution">
    <text evidence="2">Lacks conserved residue(s) required for the propagation of feature annotation.</text>
</comment>
<keyword evidence="2" id="KW-0067">ATP-binding</keyword>
<dbReference type="EMBL" id="PYLQ01000027">
    <property type="protein sequence ID" value="PST36338.1"/>
    <property type="molecule type" value="Genomic_DNA"/>
</dbReference>
<evidence type="ECO:0000256" key="1">
    <source>
        <dbReference type="ARBA" id="ARBA00022694"/>
    </source>
</evidence>
<keyword evidence="4" id="KW-1185">Reference proteome</keyword>
<dbReference type="GO" id="GO:0000049">
    <property type="term" value="F:tRNA binding"/>
    <property type="evidence" value="ECO:0007669"/>
    <property type="project" value="UniProtKB-KW"/>
</dbReference>